<comment type="caution">
    <text evidence="1">The sequence shown here is derived from an EMBL/GenBank/DDBJ whole genome shotgun (WGS) entry which is preliminary data.</text>
</comment>
<reference evidence="1 2" key="1">
    <citation type="journal article" date="2015" name="Sci. Rep.">
        <title>Genome of the facultative scuticociliatosis pathogen Pseudocohnilembus persalinus provides insight into its virulence through horizontal gene transfer.</title>
        <authorList>
            <person name="Xiong J."/>
            <person name="Wang G."/>
            <person name="Cheng J."/>
            <person name="Tian M."/>
            <person name="Pan X."/>
            <person name="Warren A."/>
            <person name="Jiang C."/>
            <person name="Yuan D."/>
            <person name="Miao W."/>
        </authorList>
    </citation>
    <scope>NUCLEOTIDE SEQUENCE [LARGE SCALE GENOMIC DNA]</scope>
    <source>
        <strain evidence="1">36N120E</strain>
    </source>
</reference>
<sequence>MVSGYRSQLFERFTGPQSLQGMQKEKDGGYLDLTVVTFLQFFFPKRKKKAKQSMTFLWLIETYKGHFHACISQYTHTVTPNIAVYQSRQGVGNISTPGAAFLIDWAPKTNGDGKERIEREDFFFFFFRFKKRDEVLVAPIVAPTHFLCI</sequence>
<name>A0A0V0QQN1_PSEPJ</name>
<proteinExistence type="predicted"/>
<dbReference type="Proteomes" id="UP000054937">
    <property type="component" value="Unassembled WGS sequence"/>
</dbReference>
<gene>
    <name evidence="1" type="ORF">PPERSA_04386</name>
</gene>
<protein>
    <submittedName>
        <fullName evidence="1">Uncharacterized protein</fullName>
    </submittedName>
</protein>
<dbReference type="AlphaFoldDB" id="A0A0V0QQN1"/>
<dbReference type="InParanoid" id="A0A0V0QQN1"/>
<organism evidence="1 2">
    <name type="scientific">Pseudocohnilembus persalinus</name>
    <name type="common">Ciliate</name>
    <dbReference type="NCBI Taxonomy" id="266149"/>
    <lineage>
        <taxon>Eukaryota</taxon>
        <taxon>Sar</taxon>
        <taxon>Alveolata</taxon>
        <taxon>Ciliophora</taxon>
        <taxon>Intramacronucleata</taxon>
        <taxon>Oligohymenophorea</taxon>
        <taxon>Scuticociliatia</taxon>
        <taxon>Philasterida</taxon>
        <taxon>Pseudocohnilembidae</taxon>
        <taxon>Pseudocohnilembus</taxon>
    </lineage>
</organism>
<keyword evidence="2" id="KW-1185">Reference proteome</keyword>
<dbReference type="EMBL" id="LDAU01000114">
    <property type="protein sequence ID" value="KRX04571.1"/>
    <property type="molecule type" value="Genomic_DNA"/>
</dbReference>
<evidence type="ECO:0000313" key="1">
    <source>
        <dbReference type="EMBL" id="KRX04571.1"/>
    </source>
</evidence>
<evidence type="ECO:0000313" key="2">
    <source>
        <dbReference type="Proteomes" id="UP000054937"/>
    </source>
</evidence>
<accession>A0A0V0QQN1</accession>